<dbReference type="Proteomes" id="UP000317422">
    <property type="component" value="Unassembled WGS sequence"/>
</dbReference>
<name>A0A543NHN7_9ACTN</name>
<dbReference type="Gene3D" id="3.40.630.100">
    <property type="entry name" value="Poly-gamma-glutamate hydrolase, zinc-binding motif"/>
    <property type="match status" value="1"/>
</dbReference>
<dbReference type="EMBL" id="VFQC01000001">
    <property type="protein sequence ID" value="TQN31368.1"/>
    <property type="molecule type" value="Genomic_DNA"/>
</dbReference>
<gene>
    <name evidence="1" type="ORF">FHX37_1269</name>
</gene>
<accession>A0A543NHN7</accession>
<proteinExistence type="predicted"/>
<dbReference type="RefSeq" id="WP_170181512.1">
    <property type="nucleotide sequence ID" value="NZ_VFQC01000001.1"/>
</dbReference>
<sequence length="228" mass="25338">MYEPAPSSDVAAPSRVHTRRVVDRYRDYAELATHETEGVDYRRLRRVPQRTTAAHIAIHGGMFEPPTSQLADHAAATGEWAYYAFEAIKPGGNEDMHITSVRFDEPQGSELAASVERIVAWHGTIEPGVRTFVGGRDTVLADRIAHELRSAGFAVATHVPRHLAGTNPRNIANRNRRGRGVQLEITEGQRRRFFAGANLERSTIESPENRTAEFYAYTAAVNRALHAV</sequence>
<protein>
    <submittedName>
        <fullName evidence="1">Phage replication-related protein YjqB (UPF0714/DUF867 family)</fullName>
    </submittedName>
</protein>
<dbReference type="InterPro" id="IPR038128">
    <property type="entry name" value="Gamma_PGA_hydro_sf"/>
</dbReference>
<comment type="caution">
    <text evidence="1">The sequence shown here is derived from an EMBL/GenBank/DDBJ whole genome shotgun (WGS) entry which is preliminary data.</text>
</comment>
<evidence type="ECO:0000313" key="1">
    <source>
        <dbReference type="EMBL" id="TQN31368.1"/>
    </source>
</evidence>
<dbReference type="Pfam" id="PF05908">
    <property type="entry name" value="Gamma_PGA_hydro"/>
    <property type="match status" value="1"/>
</dbReference>
<evidence type="ECO:0000313" key="2">
    <source>
        <dbReference type="Proteomes" id="UP000317422"/>
    </source>
</evidence>
<dbReference type="InterPro" id="IPR008585">
    <property type="entry name" value="Gamma_PGA_hydro"/>
</dbReference>
<keyword evidence="2" id="KW-1185">Reference proteome</keyword>
<dbReference type="AlphaFoldDB" id="A0A543NHN7"/>
<organism evidence="1 2">
    <name type="scientific">Haloactinospora alba</name>
    <dbReference type="NCBI Taxonomy" id="405555"/>
    <lineage>
        <taxon>Bacteria</taxon>
        <taxon>Bacillati</taxon>
        <taxon>Actinomycetota</taxon>
        <taxon>Actinomycetes</taxon>
        <taxon>Streptosporangiales</taxon>
        <taxon>Nocardiopsidaceae</taxon>
        <taxon>Haloactinospora</taxon>
    </lineage>
</organism>
<reference evidence="1 2" key="1">
    <citation type="submission" date="2019-06" db="EMBL/GenBank/DDBJ databases">
        <title>Sequencing the genomes of 1000 actinobacteria strains.</title>
        <authorList>
            <person name="Klenk H.-P."/>
        </authorList>
    </citation>
    <scope>NUCLEOTIDE SEQUENCE [LARGE SCALE GENOMIC DNA]</scope>
    <source>
        <strain evidence="1 2">DSM 45015</strain>
    </source>
</reference>